<dbReference type="AlphaFoldDB" id="A0A1M4UIG6"/>
<name>A0A1M4UIG6_9FIRM</name>
<dbReference type="GO" id="GO:0003677">
    <property type="term" value="F:DNA binding"/>
    <property type="evidence" value="ECO:0007669"/>
    <property type="project" value="InterPro"/>
</dbReference>
<dbReference type="OrthoDB" id="1683808at2"/>
<dbReference type="NCBIfam" id="TIGR01764">
    <property type="entry name" value="excise"/>
    <property type="match status" value="1"/>
</dbReference>
<evidence type="ECO:0000259" key="1">
    <source>
        <dbReference type="Pfam" id="PF12728"/>
    </source>
</evidence>
<reference evidence="2 3" key="1">
    <citation type="submission" date="2016-11" db="EMBL/GenBank/DDBJ databases">
        <authorList>
            <person name="Jaros S."/>
            <person name="Januszkiewicz K."/>
            <person name="Wedrychowicz H."/>
        </authorList>
    </citation>
    <scope>NUCLEOTIDE SEQUENCE [LARGE SCALE GENOMIC DNA]</scope>
    <source>
        <strain evidence="2 3">DSM 10502</strain>
    </source>
</reference>
<keyword evidence="3" id="KW-1185">Reference proteome</keyword>
<dbReference type="InterPro" id="IPR010093">
    <property type="entry name" value="SinI_DNA-bd"/>
</dbReference>
<protein>
    <submittedName>
        <fullName evidence="2">DNA binding domain-containing protein, excisionase family</fullName>
    </submittedName>
</protein>
<dbReference type="InterPro" id="IPR041657">
    <property type="entry name" value="HTH_17"/>
</dbReference>
<proteinExistence type="predicted"/>
<sequence length="64" mass="7391">MLINKSTFYVSEAATLLSCSSQMIYGLIRTGKLKAYKEEGHNAWKIPDFAIEDYMRTNLKKYAH</sequence>
<dbReference type="RefSeq" id="WP_072934780.1">
    <property type="nucleotide sequence ID" value="NZ_FQUG01000003.1"/>
</dbReference>
<evidence type="ECO:0000313" key="2">
    <source>
        <dbReference type="EMBL" id="SHE56360.1"/>
    </source>
</evidence>
<accession>A0A1M4UIG6</accession>
<dbReference type="Pfam" id="PF12728">
    <property type="entry name" value="HTH_17"/>
    <property type="match status" value="1"/>
</dbReference>
<feature type="domain" description="Helix-turn-helix" evidence="1">
    <location>
        <begin position="10"/>
        <end position="58"/>
    </location>
</feature>
<gene>
    <name evidence="2" type="ORF">SAMN02745190_00668</name>
</gene>
<organism evidence="2 3">
    <name type="scientific">Schwartzia succinivorans DSM 10502</name>
    <dbReference type="NCBI Taxonomy" id="1123243"/>
    <lineage>
        <taxon>Bacteria</taxon>
        <taxon>Bacillati</taxon>
        <taxon>Bacillota</taxon>
        <taxon>Negativicutes</taxon>
        <taxon>Selenomonadales</taxon>
        <taxon>Selenomonadaceae</taxon>
        <taxon>Schwartzia</taxon>
    </lineage>
</organism>
<dbReference type="Proteomes" id="UP000184404">
    <property type="component" value="Unassembled WGS sequence"/>
</dbReference>
<evidence type="ECO:0000313" key="3">
    <source>
        <dbReference type="Proteomes" id="UP000184404"/>
    </source>
</evidence>
<dbReference type="EMBL" id="FQUG01000003">
    <property type="protein sequence ID" value="SHE56360.1"/>
    <property type="molecule type" value="Genomic_DNA"/>
</dbReference>
<dbReference type="STRING" id="1123243.SAMN02745190_00668"/>